<protein>
    <submittedName>
        <fullName evidence="2">Uncharacterized protein</fullName>
    </submittedName>
</protein>
<dbReference type="AlphaFoldDB" id="A0A6A4V7M3"/>
<name>A0A6A4V7M3_AMPAM</name>
<reference evidence="2 3" key="1">
    <citation type="submission" date="2019-07" db="EMBL/GenBank/DDBJ databases">
        <title>Draft genome assembly of a fouling barnacle, Amphibalanus amphitrite (Darwin, 1854): The first reference genome for Thecostraca.</title>
        <authorList>
            <person name="Kim W."/>
        </authorList>
    </citation>
    <scope>NUCLEOTIDE SEQUENCE [LARGE SCALE GENOMIC DNA]</scope>
    <source>
        <strain evidence="2">SNU_AA5</strain>
        <tissue evidence="2">Soma without cirri and trophi</tissue>
    </source>
</reference>
<gene>
    <name evidence="2" type="ORF">FJT64_014366</name>
</gene>
<evidence type="ECO:0000256" key="1">
    <source>
        <dbReference type="SAM" id="MobiDB-lite"/>
    </source>
</evidence>
<accession>A0A6A4V7M3</accession>
<dbReference type="EMBL" id="VIIS01002210">
    <property type="protein sequence ID" value="KAF0287180.1"/>
    <property type="molecule type" value="Genomic_DNA"/>
</dbReference>
<evidence type="ECO:0000313" key="2">
    <source>
        <dbReference type="EMBL" id="KAF0287180.1"/>
    </source>
</evidence>
<evidence type="ECO:0000313" key="3">
    <source>
        <dbReference type="Proteomes" id="UP000440578"/>
    </source>
</evidence>
<sequence>MHILYAVLWKAGNPQQVRSNDRFTVNDLQLWMPSHSATSAPTRGGGQEAAALSQSTVPVDVGNAHRATIRSARDRAVAD</sequence>
<proteinExistence type="predicted"/>
<keyword evidence="3" id="KW-1185">Reference proteome</keyword>
<feature type="region of interest" description="Disordered" evidence="1">
    <location>
        <begin position="35"/>
        <end position="57"/>
    </location>
</feature>
<comment type="caution">
    <text evidence="2">The sequence shown here is derived from an EMBL/GenBank/DDBJ whole genome shotgun (WGS) entry which is preliminary data.</text>
</comment>
<dbReference type="Proteomes" id="UP000440578">
    <property type="component" value="Unassembled WGS sequence"/>
</dbReference>
<organism evidence="2 3">
    <name type="scientific">Amphibalanus amphitrite</name>
    <name type="common">Striped barnacle</name>
    <name type="synonym">Balanus amphitrite</name>
    <dbReference type="NCBI Taxonomy" id="1232801"/>
    <lineage>
        <taxon>Eukaryota</taxon>
        <taxon>Metazoa</taxon>
        <taxon>Ecdysozoa</taxon>
        <taxon>Arthropoda</taxon>
        <taxon>Crustacea</taxon>
        <taxon>Multicrustacea</taxon>
        <taxon>Cirripedia</taxon>
        <taxon>Thoracica</taxon>
        <taxon>Thoracicalcarea</taxon>
        <taxon>Balanomorpha</taxon>
        <taxon>Balanoidea</taxon>
        <taxon>Balanidae</taxon>
        <taxon>Amphibalaninae</taxon>
        <taxon>Amphibalanus</taxon>
    </lineage>
</organism>